<sequence length="523" mass="58622">MAWCCATVSSRWVVASCWPDVQWRGFMLPYVRWASLRVGLMCDGVASGWPNVRRAEGFVVLVFISAPAMGNLVPIVEFANLLTKHHPRFSATLFIITMSQRPLLNTYAQSLASTSPTNIRFLRLPPVDPPAPDDYQSSVGFLSLLIQKHTSHVRDALLQLTPTESTDSTRDSVRLAGLFVDMFSTPIIDVAAELSIPCYLFFASPASFLGFMLHLSQFDSEEELSIPSYKNPVPRCVLPNLVMKGNDGFSWISQHARRYRETKGIVVNTFQELEPHAVQSLSHDSKLPPVYPIGPILDLNGSDRWNPNPAQYKLIMEWLDQQPLASVVLLCFGSLGSLKATQVEQIAIGLERAGVRFLWALREPPKAQLEDPMDFENHENVLPDGFLERTAGIGLVCGWVPQAKLLAHKAIGGFVSHCGWNSILESLWYGVPIATWPLYAEQQMNAFEMVKELSLAVEIRLNYRMGGDLVWAEEVERGVRFLMNDADEIRRKVKEMSEKCKIALMENGSSYSMLMSLIEELTS</sequence>
<dbReference type="Proteomes" id="UP000289738">
    <property type="component" value="Chromosome B03"/>
</dbReference>
<dbReference type="EC" id="2.4.1.-" evidence="4"/>
<evidence type="ECO:0000313" key="7">
    <source>
        <dbReference type="Proteomes" id="UP000289738"/>
    </source>
</evidence>
<evidence type="ECO:0000256" key="5">
    <source>
        <dbReference type="SAM" id="Coils"/>
    </source>
</evidence>
<dbReference type="Pfam" id="PF00201">
    <property type="entry name" value="UDPGT"/>
    <property type="match status" value="1"/>
</dbReference>
<dbReference type="CDD" id="cd03784">
    <property type="entry name" value="GT1_Gtf-like"/>
    <property type="match status" value="1"/>
</dbReference>
<keyword evidence="3" id="KW-0328">Glycosyltransferase</keyword>
<accession>A0A445A3P4</accession>
<keyword evidence="5" id="KW-0175">Coiled coil</keyword>
<dbReference type="InterPro" id="IPR035595">
    <property type="entry name" value="UDP_glycos_trans_CS"/>
</dbReference>
<keyword evidence="7" id="KW-1185">Reference proteome</keyword>
<keyword evidence="2 3" id="KW-0808">Transferase</keyword>
<dbReference type="SUPFAM" id="SSF53756">
    <property type="entry name" value="UDP-Glycosyltransferase/glycogen phosphorylase"/>
    <property type="match status" value="1"/>
</dbReference>
<dbReference type="InterPro" id="IPR002213">
    <property type="entry name" value="UDP_glucos_trans"/>
</dbReference>
<comment type="caution">
    <text evidence="6">The sequence shown here is derived from an EMBL/GenBank/DDBJ whole genome shotgun (WGS) entry which is preliminary data.</text>
</comment>
<protein>
    <recommendedName>
        <fullName evidence="4">Glycosyltransferase</fullName>
        <ecNumber evidence="4">2.4.1.-</ecNumber>
    </recommendedName>
</protein>
<dbReference type="InterPro" id="IPR050481">
    <property type="entry name" value="UDP-glycosyltransf_plant"/>
</dbReference>
<reference evidence="6 7" key="1">
    <citation type="submission" date="2019-01" db="EMBL/GenBank/DDBJ databases">
        <title>Sequencing of cultivated peanut Arachis hypogaea provides insights into genome evolution and oil improvement.</title>
        <authorList>
            <person name="Chen X."/>
        </authorList>
    </citation>
    <scope>NUCLEOTIDE SEQUENCE [LARGE SCALE GENOMIC DNA]</scope>
    <source>
        <strain evidence="7">cv. Fuhuasheng</strain>
        <tissue evidence="6">Leaves</tissue>
    </source>
</reference>
<organism evidence="6 7">
    <name type="scientific">Arachis hypogaea</name>
    <name type="common">Peanut</name>
    <dbReference type="NCBI Taxonomy" id="3818"/>
    <lineage>
        <taxon>Eukaryota</taxon>
        <taxon>Viridiplantae</taxon>
        <taxon>Streptophyta</taxon>
        <taxon>Embryophyta</taxon>
        <taxon>Tracheophyta</taxon>
        <taxon>Spermatophyta</taxon>
        <taxon>Magnoliopsida</taxon>
        <taxon>eudicotyledons</taxon>
        <taxon>Gunneridae</taxon>
        <taxon>Pentapetalae</taxon>
        <taxon>rosids</taxon>
        <taxon>fabids</taxon>
        <taxon>Fabales</taxon>
        <taxon>Fabaceae</taxon>
        <taxon>Papilionoideae</taxon>
        <taxon>50 kb inversion clade</taxon>
        <taxon>dalbergioids sensu lato</taxon>
        <taxon>Dalbergieae</taxon>
        <taxon>Pterocarpus clade</taxon>
        <taxon>Arachis</taxon>
    </lineage>
</organism>
<gene>
    <name evidence="6" type="ORF">Ahy_B03g066276</name>
</gene>
<evidence type="ECO:0000256" key="1">
    <source>
        <dbReference type="ARBA" id="ARBA00009995"/>
    </source>
</evidence>
<evidence type="ECO:0000256" key="2">
    <source>
        <dbReference type="ARBA" id="ARBA00022679"/>
    </source>
</evidence>
<proteinExistence type="inferred from homology"/>
<dbReference type="Gene3D" id="3.40.50.2000">
    <property type="entry name" value="Glycogen Phosphorylase B"/>
    <property type="match status" value="2"/>
</dbReference>
<dbReference type="PANTHER" id="PTHR48048">
    <property type="entry name" value="GLYCOSYLTRANSFERASE"/>
    <property type="match status" value="1"/>
</dbReference>
<name>A0A445A3P4_ARAHY</name>
<dbReference type="GO" id="GO:0035251">
    <property type="term" value="F:UDP-glucosyltransferase activity"/>
    <property type="evidence" value="ECO:0007669"/>
    <property type="project" value="InterPro"/>
</dbReference>
<comment type="similarity">
    <text evidence="1 3">Belongs to the UDP-glycosyltransferase family.</text>
</comment>
<evidence type="ECO:0000313" key="6">
    <source>
        <dbReference type="EMBL" id="RYR21039.1"/>
    </source>
</evidence>
<dbReference type="AlphaFoldDB" id="A0A445A3P4"/>
<evidence type="ECO:0000256" key="4">
    <source>
        <dbReference type="RuleBase" id="RU362057"/>
    </source>
</evidence>
<evidence type="ECO:0000256" key="3">
    <source>
        <dbReference type="RuleBase" id="RU003718"/>
    </source>
</evidence>
<dbReference type="FunFam" id="3.40.50.2000:FF:000056">
    <property type="entry name" value="Glycosyltransferase"/>
    <property type="match status" value="1"/>
</dbReference>
<dbReference type="PROSITE" id="PS00375">
    <property type="entry name" value="UDPGT"/>
    <property type="match status" value="1"/>
</dbReference>
<dbReference type="PANTHER" id="PTHR48048:SF81">
    <property type="entry name" value="GLYCOSYLTRANSFERASE"/>
    <property type="match status" value="1"/>
</dbReference>
<dbReference type="STRING" id="3818.A0A445A3P4"/>
<dbReference type="EMBL" id="SDMP01000013">
    <property type="protein sequence ID" value="RYR21039.1"/>
    <property type="molecule type" value="Genomic_DNA"/>
</dbReference>
<feature type="coiled-coil region" evidence="5">
    <location>
        <begin position="472"/>
        <end position="506"/>
    </location>
</feature>